<dbReference type="InterPro" id="IPR023298">
    <property type="entry name" value="ATPase_P-typ_TM_dom_sf"/>
</dbReference>
<dbReference type="NCBIfam" id="TIGR01494">
    <property type="entry name" value="ATPase_P-type"/>
    <property type="match status" value="2"/>
</dbReference>
<organism evidence="22 23">
    <name type="scientific">Pseudomonas panipatensis</name>
    <dbReference type="NCBI Taxonomy" id="428992"/>
    <lineage>
        <taxon>Bacteria</taxon>
        <taxon>Pseudomonadati</taxon>
        <taxon>Pseudomonadota</taxon>
        <taxon>Gammaproteobacteria</taxon>
        <taxon>Pseudomonadales</taxon>
        <taxon>Pseudomonadaceae</taxon>
        <taxon>Pseudomonas</taxon>
    </lineage>
</organism>
<dbReference type="Proteomes" id="UP000199636">
    <property type="component" value="Unassembled WGS sequence"/>
</dbReference>
<evidence type="ECO:0000256" key="5">
    <source>
        <dbReference type="ARBA" id="ARBA00013555"/>
    </source>
</evidence>
<keyword evidence="13" id="KW-1278">Translocase</keyword>
<dbReference type="SUPFAM" id="SSF81660">
    <property type="entry name" value="Metal cation-transporting ATPase, ATP-binding domain N"/>
    <property type="match status" value="1"/>
</dbReference>
<dbReference type="SUPFAM" id="SSF81653">
    <property type="entry name" value="Calcium ATPase, transduction domain A"/>
    <property type="match status" value="1"/>
</dbReference>
<evidence type="ECO:0000256" key="9">
    <source>
        <dbReference type="ARBA" id="ARBA00022692"/>
    </source>
</evidence>
<evidence type="ECO:0000256" key="8">
    <source>
        <dbReference type="ARBA" id="ARBA00022553"/>
    </source>
</evidence>
<evidence type="ECO:0000256" key="17">
    <source>
        <dbReference type="ARBA" id="ARBA00047295"/>
    </source>
</evidence>
<dbReference type="RefSeq" id="WP_090263727.1">
    <property type="nucleotide sequence ID" value="NZ_FNDS01000006.1"/>
</dbReference>
<dbReference type="Gene3D" id="1.20.1110.10">
    <property type="entry name" value="Calcium-transporting ATPase, transmembrane domain"/>
    <property type="match status" value="1"/>
</dbReference>
<evidence type="ECO:0000256" key="3">
    <source>
        <dbReference type="ARBA" id="ARBA00008746"/>
    </source>
</evidence>
<dbReference type="GO" id="GO:0005524">
    <property type="term" value="F:ATP binding"/>
    <property type="evidence" value="ECO:0007669"/>
    <property type="project" value="UniProtKB-KW"/>
</dbReference>
<evidence type="ECO:0000313" key="23">
    <source>
        <dbReference type="Proteomes" id="UP000199636"/>
    </source>
</evidence>
<evidence type="ECO:0000256" key="12">
    <source>
        <dbReference type="ARBA" id="ARBA00022842"/>
    </source>
</evidence>
<gene>
    <name evidence="22" type="ORF">SAMN05216272_106190</name>
</gene>
<dbReference type="SUPFAM" id="SSF56784">
    <property type="entry name" value="HAD-like"/>
    <property type="match status" value="1"/>
</dbReference>
<evidence type="ECO:0000259" key="20">
    <source>
        <dbReference type="Pfam" id="PF00689"/>
    </source>
</evidence>
<reference evidence="23" key="1">
    <citation type="submission" date="2016-10" db="EMBL/GenBank/DDBJ databases">
        <authorList>
            <person name="Varghese N."/>
            <person name="Submissions S."/>
        </authorList>
    </citation>
    <scope>NUCLEOTIDE SEQUENCE [LARGE SCALE GENOMIC DNA]</scope>
    <source>
        <strain evidence="23">CCM 7469</strain>
    </source>
</reference>
<dbReference type="PROSITE" id="PS00154">
    <property type="entry name" value="ATPASE_E1_E2"/>
    <property type="match status" value="1"/>
</dbReference>
<feature type="transmembrane region" description="Helical" evidence="18">
    <location>
        <begin position="100"/>
        <end position="121"/>
    </location>
</feature>
<evidence type="ECO:0000256" key="18">
    <source>
        <dbReference type="SAM" id="Phobius"/>
    </source>
</evidence>
<dbReference type="SFLD" id="SFLDS00003">
    <property type="entry name" value="Haloacid_Dehalogenase"/>
    <property type="match status" value="1"/>
</dbReference>
<feature type="transmembrane region" description="Helical" evidence="18">
    <location>
        <begin position="327"/>
        <end position="350"/>
    </location>
</feature>
<keyword evidence="23" id="KW-1185">Reference proteome</keyword>
<evidence type="ECO:0000256" key="14">
    <source>
        <dbReference type="ARBA" id="ARBA00022989"/>
    </source>
</evidence>
<dbReference type="InterPro" id="IPR018303">
    <property type="entry name" value="ATPase_P-typ_P_site"/>
</dbReference>
<feature type="transmembrane region" description="Helical" evidence="18">
    <location>
        <begin position="775"/>
        <end position="799"/>
    </location>
</feature>
<dbReference type="InterPro" id="IPR023214">
    <property type="entry name" value="HAD_sf"/>
</dbReference>
<dbReference type="PANTHER" id="PTHR42861">
    <property type="entry name" value="CALCIUM-TRANSPORTING ATPASE"/>
    <property type="match status" value="1"/>
</dbReference>
<dbReference type="AlphaFoldDB" id="A0A1G8IE42"/>
<feature type="domain" description="Cation-transporting P-type ATPase N-terminal" evidence="21">
    <location>
        <begin position="57"/>
        <end position="112"/>
    </location>
</feature>
<dbReference type="InterPro" id="IPR044492">
    <property type="entry name" value="P_typ_ATPase_HD_dom"/>
</dbReference>
<dbReference type="Pfam" id="PF00689">
    <property type="entry name" value="Cation_ATPase_C"/>
    <property type="match status" value="1"/>
</dbReference>
<dbReference type="InterPro" id="IPR004014">
    <property type="entry name" value="ATPase_P-typ_cation-transptr_N"/>
</dbReference>
<evidence type="ECO:0000256" key="16">
    <source>
        <dbReference type="ARBA" id="ARBA00029806"/>
    </source>
</evidence>
<comment type="similarity">
    <text evidence="3">Belongs to the cation transport ATPase (P-type) (TC 3.A.3) family. Type IIIB subfamily.</text>
</comment>
<feature type="transmembrane region" description="Helical" evidence="18">
    <location>
        <begin position="841"/>
        <end position="865"/>
    </location>
</feature>
<evidence type="ECO:0000256" key="6">
    <source>
        <dbReference type="ARBA" id="ARBA00022475"/>
    </source>
</evidence>
<dbReference type="InterPro" id="IPR036412">
    <property type="entry name" value="HAD-like_sf"/>
</dbReference>
<comment type="function">
    <text evidence="1">Mediates magnesium influx to the cytosol.</text>
</comment>
<feature type="transmembrane region" description="Helical" evidence="18">
    <location>
        <begin position="127"/>
        <end position="144"/>
    </location>
</feature>
<keyword evidence="9 18" id="KW-0812">Transmembrane</keyword>
<dbReference type="NCBIfam" id="TIGR01524">
    <property type="entry name" value="ATPase-IIIB_Mg"/>
    <property type="match status" value="1"/>
</dbReference>
<feature type="domain" description="P-type ATPase A" evidence="19">
    <location>
        <begin position="178"/>
        <end position="277"/>
    </location>
</feature>
<evidence type="ECO:0000259" key="19">
    <source>
        <dbReference type="Pfam" id="PF00122"/>
    </source>
</evidence>
<keyword evidence="15 18" id="KW-0472">Membrane</keyword>
<dbReference type="InterPro" id="IPR008250">
    <property type="entry name" value="ATPase_P-typ_transduc_dom_A_sf"/>
</dbReference>
<evidence type="ECO:0000256" key="10">
    <source>
        <dbReference type="ARBA" id="ARBA00022741"/>
    </source>
</evidence>
<keyword evidence="8" id="KW-0597">Phosphoprotein</keyword>
<keyword evidence="11" id="KW-0067">ATP-binding</keyword>
<dbReference type="Pfam" id="PF13246">
    <property type="entry name" value="Cation_ATPase"/>
    <property type="match status" value="1"/>
</dbReference>
<dbReference type="PRINTS" id="PR01836">
    <property type="entry name" value="MGATPASE"/>
</dbReference>
<feature type="transmembrane region" description="Helical" evidence="18">
    <location>
        <begin position="811"/>
        <end position="829"/>
    </location>
</feature>
<accession>A0A1G8IE42</accession>
<name>A0A1G8IE42_9PSED</name>
<dbReference type="CDD" id="cd02077">
    <property type="entry name" value="P-type_ATPase_Mg"/>
    <property type="match status" value="1"/>
</dbReference>
<feature type="transmembrane region" description="Helical" evidence="18">
    <location>
        <begin position="296"/>
        <end position="315"/>
    </location>
</feature>
<evidence type="ECO:0000256" key="7">
    <source>
        <dbReference type="ARBA" id="ARBA00022519"/>
    </source>
</evidence>
<sequence length="906" mass="99399">MRFDHLRNHLLEFLDKGFPARQLRRLVSLDPLPGSVVGRQAPGPLAQGLLECSVLEPQSLFERLSSRREGLSEEEAVERRLVSGLNQLGQERPMSLWAHLWFCYCGPFNLLLSLMLPIAWFTEGRDTALALGAMLLIGTLLRFVQERRCNAATEKLKAMVGNTATVFRSLDEGSGLQRRQEVPIEHLVVGDVLWLSAGDLVPADVRLLSAKDLFVSQAALTGEPMPVEKFAMVRDARQSDPLARDSLCFMGTSVVSGSAQAVVLGIGARTFVGSLAERGSAAEPAPSTLQAAVREVSWLLIRLMLVTTPLVLLLNGLGKHDWLQATLFALSVGVALLPEMLPSIVTSMLVKGAVLLSRRKVIVKRLDAIQNLGAMDILCTDKTGTLTQDRIVLERHTDAFGAVDDRVLQLAYLNSHYQTGLKNLLDLAVLEHLELRHALRVDSRYRKVDEIPFDFARRRMSVVVSERNDYHLLICKGALDEVLAVCDRVRQGDRVEPLTGERLARIRAVAEALNQDGLRVVAVATAELPPSREVYGLADEQGLCLDGYIAFLDPPKETTAPALRALAAHGVAVKVLTGDNAHVSLKVCKDVGLEVRGVLLGPRLDDYSDAELGELAERSTLFAKLSPAHKERLVRVLRGRGHVVGFLGDGINDAPALRSADIGISVASAVDIAKQAADLILLEKSLAVLEAAVVEGRRTFANLLKYLRMSASAGVGKVFSVLLASAFLPFLPLLPLQLLLQTLLYDISQVAIPFDEVDAQLLRQPQRWSRQRLGGVMALVGALGALFDIATFLLLWFLFQADSPARQGLFQSGWFVEGLIAQLLVVHLIRTRRIPFLQSRAAWPLLGMTAAMVAVAIFLPMGPLARLFKLQALPWDFWPWLALILLGYLGLSQALKGWFARRCGWL</sequence>
<dbReference type="InterPro" id="IPR001757">
    <property type="entry name" value="P_typ_ATPase"/>
</dbReference>
<dbReference type="EC" id="7.2.2.14" evidence="4"/>
<evidence type="ECO:0000256" key="2">
    <source>
        <dbReference type="ARBA" id="ARBA00004429"/>
    </source>
</evidence>
<feature type="domain" description="Cation-transporting P-type ATPase C-terminal" evidence="20">
    <location>
        <begin position="730"/>
        <end position="896"/>
    </location>
</feature>
<keyword evidence="14 18" id="KW-1133">Transmembrane helix</keyword>
<dbReference type="SFLD" id="SFLDF00027">
    <property type="entry name" value="p-type_atpase"/>
    <property type="match status" value="1"/>
</dbReference>
<keyword evidence="12" id="KW-0460">Magnesium</keyword>
<evidence type="ECO:0000256" key="1">
    <source>
        <dbReference type="ARBA" id="ARBA00003954"/>
    </source>
</evidence>
<dbReference type="InterPro" id="IPR006415">
    <property type="entry name" value="P-type_ATPase_IIIB"/>
</dbReference>
<feature type="transmembrane region" description="Helical" evidence="18">
    <location>
        <begin position="877"/>
        <end position="899"/>
    </location>
</feature>
<dbReference type="NCBIfam" id="NF011702">
    <property type="entry name" value="PRK15122.1"/>
    <property type="match status" value="1"/>
</dbReference>
<dbReference type="InterPro" id="IPR023299">
    <property type="entry name" value="ATPase_P-typ_cyto_dom_N"/>
</dbReference>
<evidence type="ECO:0000259" key="21">
    <source>
        <dbReference type="Pfam" id="PF00690"/>
    </source>
</evidence>
<evidence type="ECO:0000313" key="22">
    <source>
        <dbReference type="EMBL" id="SDI16991.1"/>
    </source>
</evidence>
<dbReference type="Gene3D" id="2.70.150.10">
    <property type="entry name" value="Calcium-transporting ATPase, cytoplasmic transduction domain A"/>
    <property type="match status" value="1"/>
</dbReference>
<dbReference type="Gene3D" id="3.40.1110.10">
    <property type="entry name" value="Calcium-transporting ATPase, cytoplasmic domain N"/>
    <property type="match status" value="1"/>
</dbReference>
<dbReference type="GO" id="GO:0016887">
    <property type="term" value="F:ATP hydrolysis activity"/>
    <property type="evidence" value="ECO:0007669"/>
    <property type="project" value="InterPro"/>
</dbReference>
<dbReference type="InterPro" id="IPR006068">
    <property type="entry name" value="ATPase_P-typ_cation-transptr_C"/>
</dbReference>
<comment type="subcellular location">
    <subcellularLocation>
        <location evidence="2">Cell inner membrane</location>
        <topology evidence="2">Multi-pass membrane protein</topology>
    </subcellularLocation>
</comment>
<dbReference type="GO" id="GO:0005886">
    <property type="term" value="C:plasma membrane"/>
    <property type="evidence" value="ECO:0007669"/>
    <property type="project" value="UniProtKB-SubCell"/>
</dbReference>
<evidence type="ECO:0000256" key="15">
    <source>
        <dbReference type="ARBA" id="ARBA00023136"/>
    </source>
</evidence>
<dbReference type="EMBL" id="FNDS01000006">
    <property type="protein sequence ID" value="SDI16991.1"/>
    <property type="molecule type" value="Genomic_DNA"/>
</dbReference>
<dbReference type="SFLD" id="SFLDG00002">
    <property type="entry name" value="C1.7:_P-type_atpase_like"/>
    <property type="match status" value="1"/>
</dbReference>
<dbReference type="GO" id="GO:0015444">
    <property type="term" value="F:P-type magnesium transporter activity"/>
    <property type="evidence" value="ECO:0007669"/>
    <property type="project" value="UniProtKB-EC"/>
</dbReference>
<dbReference type="Pfam" id="PF00690">
    <property type="entry name" value="Cation_ATPase_N"/>
    <property type="match status" value="1"/>
</dbReference>
<dbReference type="Pfam" id="PF00122">
    <property type="entry name" value="E1-E2_ATPase"/>
    <property type="match status" value="1"/>
</dbReference>
<dbReference type="OrthoDB" id="9814270at2"/>
<keyword evidence="10" id="KW-0547">Nucleotide-binding</keyword>
<comment type="catalytic activity">
    <reaction evidence="17">
        <text>Mg(2+)(out) + ATP + H2O = Mg(2+)(in) + ADP + phosphate + H(+)</text>
        <dbReference type="Rhea" id="RHEA:10260"/>
        <dbReference type="ChEBI" id="CHEBI:15377"/>
        <dbReference type="ChEBI" id="CHEBI:15378"/>
        <dbReference type="ChEBI" id="CHEBI:18420"/>
        <dbReference type="ChEBI" id="CHEBI:30616"/>
        <dbReference type="ChEBI" id="CHEBI:43474"/>
        <dbReference type="ChEBI" id="CHEBI:456216"/>
        <dbReference type="EC" id="7.2.2.14"/>
    </reaction>
</comment>
<dbReference type="STRING" id="428992.SAMN05216272_106190"/>
<keyword evidence="6" id="KW-1003">Cell membrane</keyword>
<evidence type="ECO:0000256" key="4">
    <source>
        <dbReference type="ARBA" id="ARBA00012786"/>
    </source>
</evidence>
<protein>
    <recommendedName>
        <fullName evidence="5">Magnesium-transporting ATPase, P-type 1</fullName>
        <ecNumber evidence="4">7.2.2.14</ecNumber>
    </recommendedName>
    <alternativeName>
        <fullName evidence="16">Mg(2+) transport ATPase, P-type 1</fullName>
    </alternativeName>
</protein>
<keyword evidence="7" id="KW-0997">Cell inner membrane</keyword>
<dbReference type="InterPro" id="IPR059000">
    <property type="entry name" value="ATPase_P-type_domA"/>
</dbReference>
<proteinExistence type="inferred from homology"/>
<dbReference type="Gene3D" id="3.40.50.1000">
    <property type="entry name" value="HAD superfamily/HAD-like"/>
    <property type="match status" value="1"/>
</dbReference>
<dbReference type="SUPFAM" id="SSF81665">
    <property type="entry name" value="Calcium ATPase, transmembrane domain M"/>
    <property type="match status" value="1"/>
</dbReference>
<evidence type="ECO:0000256" key="11">
    <source>
        <dbReference type="ARBA" id="ARBA00022840"/>
    </source>
</evidence>
<evidence type="ECO:0000256" key="13">
    <source>
        <dbReference type="ARBA" id="ARBA00022967"/>
    </source>
</evidence>